<dbReference type="OrthoDB" id="295227at2759"/>
<organism evidence="1 2">
    <name type="scientific">Paramecium sonneborni</name>
    <dbReference type="NCBI Taxonomy" id="65129"/>
    <lineage>
        <taxon>Eukaryota</taxon>
        <taxon>Sar</taxon>
        <taxon>Alveolata</taxon>
        <taxon>Ciliophora</taxon>
        <taxon>Intramacronucleata</taxon>
        <taxon>Oligohymenophorea</taxon>
        <taxon>Peniculida</taxon>
        <taxon>Parameciidae</taxon>
        <taxon>Paramecium</taxon>
    </lineage>
</organism>
<dbReference type="Proteomes" id="UP000692954">
    <property type="component" value="Unassembled WGS sequence"/>
</dbReference>
<accession>A0A8S1LEM4</accession>
<dbReference type="AlphaFoldDB" id="A0A8S1LEM4"/>
<gene>
    <name evidence="1" type="ORF">PSON_ATCC_30995.1.T0210190</name>
</gene>
<name>A0A8S1LEM4_9CILI</name>
<sequence length="337" mass="39857">MQIKRISIEFGTYEQMFEGNMSVAVSQQDLEQDTQSFFSKDDLKNKFKPFQKERNSVGKLIQRAKSNETTSRFQFLKSQELVVKPTKKKKNYNSNIIQKWSTTNLLGLKKRNITAEDQEVSLRQRLKYFRVNLQANQGFIKQFREYKKQQNPGTIQTRAFLAPKREYFYKDSLNPGPGVYSGKVLLTDPGVSIEYSKSPQTSKQQTPICQKDFYDIQLKKKNENTPDFLRTISREQAYQRSIFAQIEMQKKESMKLKKEQPLDTKKIEQEIEYFLSQQQKYGKINYQRILDNNTDIKKMTKPDTLDNTWNKMLERYGFKKMKGGKIIKERVQTLQNE</sequence>
<dbReference type="EMBL" id="CAJJDN010000021">
    <property type="protein sequence ID" value="CAD8066210.1"/>
    <property type="molecule type" value="Genomic_DNA"/>
</dbReference>
<evidence type="ECO:0000313" key="1">
    <source>
        <dbReference type="EMBL" id="CAD8066210.1"/>
    </source>
</evidence>
<comment type="caution">
    <text evidence="1">The sequence shown here is derived from an EMBL/GenBank/DDBJ whole genome shotgun (WGS) entry which is preliminary data.</text>
</comment>
<proteinExistence type="predicted"/>
<reference evidence="1" key="1">
    <citation type="submission" date="2021-01" db="EMBL/GenBank/DDBJ databases">
        <authorList>
            <consortium name="Genoscope - CEA"/>
            <person name="William W."/>
        </authorList>
    </citation>
    <scope>NUCLEOTIDE SEQUENCE</scope>
</reference>
<protein>
    <submittedName>
        <fullName evidence="1">Uncharacterized protein</fullName>
    </submittedName>
</protein>
<keyword evidence="2" id="KW-1185">Reference proteome</keyword>
<evidence type="ECO:0000313" key="2">
    <source>
        <dbReference type="Proteomes" id="UP000692954"/>
    </source>
</evidence>